<evidence type="ECO:0000256" key="3">
    <source>
        <dbReference type="ARBA" id="ARBA00022737"/>
    </source>
</evidence>
<evidence type="ECO:0000256" key="4">
    <source>
        <dbReference type="ARBA" id="ARBA00022803"/>
    </source>
</evidence>
<dbReference type="Gene3D" id="1.25.40.10">
    <property type="entry name" value="Tetratricopeptide repeat domain"/>
    <property type="match status" value="1"/>
</dbReference>
<dbReference type="Proteomes" id="UP000464495">
    <property type="component" value="Chromosome"/>
</dbReference>
<dbReference type="SUPFAM" id="SSF48452">
    <property type="entry name" value="TPR-like"/>
    <property type="match status" value="2"/>
</dbReference>
<dbReference type="PANTHER" id="PTHR16263:SF4">
    <property type="entry name" value="TETRATRICOPEPTIDE REPEAT PROTEIN 38"/>
    <property type="match status" value="1"/>
</dbReference>
<name>A0A6P1T1U8_9RHOB</name>
<keyword evidence="6" id="KW-1185">Reference proteome</keyword>
<dbReference type="InterPro" id="IPR011990">
    <property type="entry name" value="TPR-like_helical_dom_sf"/>
</dbReference>
<keyword evidence="3" id="KW-0677">Repeat</keyword>
<dbReference type="CDD" id="cd05804">
    <property type="entry name" value="StaR_like"/>
    <property type="match status" value="1"/>
</dbReference>
<reference evidence="5 6" key="1">
    <citation type="submission" date="2019-12" db="EMBL/GenBank/DDBJ databases">
        <title>Complete genome sequence of Algicella marina strain 9Alg 56(T) isolated from the red alga Tichocarpus crinitus.</title>
        <authorList>
            <person name="Kim S.-G."/>
            <person name="Nedashkovskaya O.I."/>
        </authorList>
    </citation>
    <scope>NUCLEOTIDE SEQUENCE [LARGE SCALE GENOMIC DNA]</scope>
    <source>
        <strain evidence="5 6">9Alg 56</strain>
    </source>
</reference>
<dbReference type="PANTHER" id="PTHR16263">
    <property type="entry name" value="TETRATRICOPEPTIDE REPEAT PROTEIN 38"/>
    <property type="match status" value="1"/>
</dbReference>
<protein>
    <recommendedName>
        <fullName evidence="2">Tetratricopeptide repeat protein 38</fullName>
    </recommendedName>
</protein>
<sequence length="454" mass="50187">MGNRDDFCGCETSLREPDAIAEWNETIKAFLAHSATTPDHLSEVQALAPNFALAHATKGLFCLLLGRSELIETAEEALRTAKELGSENPRESIYILALGHYLSGKPSTAASAFDDLLAQWPEDALAMKFVQAIRFVLGQPNEMRSSLEKIRPAYEGHATLGYLKGCYSFALEETGDYSAAERAGREGLLLAPDDAWGLHAVAHVYDMTARAEEGLFWLSGQTQAWKHCNNFRYHVWWHIALMQLDLGRTEEALQLYDAEIRAEKTDDYRDISNAASLLSRLEVEGVNVGTRWEELAALSEGRIDDGCVVFADLHYILALMGGERKGAMRKMLQRMAEDAVRKETDMHRITSHPGLSAAKGLEAYSEGQFTTALTNLLSARVGLQRIGGSHAQRDVFERLTIEAALRSGCLDTAETMLGERTAKRGGFEDGYTARRRCLLETARADARRTAAPLA</sequence>
<evidence type="ECO:0000313" key="5">
    <source>
        <dbReference type="EMBL" id="QHQ36894.1"/>
    </source>
</evidence>
<dbReference type="EMBL" id="CP046620">
    <property type="protein sequence ID" value="QHQ36894.1"/>
    <property type="molecule type" value="Genomic_DNA"/>
</dbReference>
<accession>A0A6P1T1U8</accession>
<evidence type="ECO:0000313" key="6">
    <source>
        <dbReference type="Proteomes" id="UP000464495"/>
    </source>
</evidence>
<proteinExistence type="inferred from homology"/>
<evidence type="ECO:0000256" key="2">
    <source>
        <dbReference type="ARBA" id="ARBA00019992"/>
    </source>
</evidence>
<dbReference type="InterPro" id="IPR033891">
    <property type="entry name" value="TTC38"/>
</dbReference>
<keyword evidence="4" id="KW-0802">TPR repeat</keyword>
<evidence type="ECO:0000256" key="1">
    <source>
        <dbReference type="ARBA" id="ARBA00005857"/>
    </source>
</evidence>
<organism evidence="5 6">
    <name type="scientific">Algicella marina</name>
    <dbReference type="NCBI Taxonomy" id="2683284"/>
    <lineage>
        <taxon>Bacteria</taxon>
        <taxon>Pseudomonadati</taxon>
        <taxon>Pseudomonadota</taxon>
        <taxon>Alphaproteobacteria</taxon>
        <taxon>Rhodobacterales</taxon>
        <taxon>Paracoccaceae</taxon>
        <taxon>Algicella</taxon>
    </lineage>
</organism>
<comment type="similarity">
    <text evidence="1">Belongs to the TTC38 family.</text>
</comment>
<dbReference type="AlphaFoldDB" id="A0A6P1T1U8"/>
<dbReference type="KEGG" id="amaq:GO499_17740"/>
<dbReference type="RefSeq" id="WP_161863437.1">
    <property type="nucleotide sequence ID" value="NZ_CP046620.1"/>
</dbReference>
<gene>
    <name evidence="5" type="ORF">GO499_17740</name>
</gene>